<dbReference type="WBParaSite" id="TCONS_00007958.p1">
    <property type="protein sequence ID" value="TCONS_00007958.p1"/>
    <property type="gene ID" value="XLOC_005970"/>
</dbReference>
<dbReference type="GO" id="GO:0048172">
    <property type="term" value="P:regulation of short-term neuronal synaptic plasticity"/>
    <property type="evidence" value="ECO:0007669"/>
    <property type="project" value="TreeGrafter"/>
</dbReference>
<dbReference type="Proteomes" id="UP000035681">
    <property type="component" value="Unplaced"/>
</dbReference>
<feature type="compositionally biased region" description="Acidic residues" evidence="1">
    <location>
        <begin position="303"/>
        <end position="315"/>
    </location>
</feature>
<dbReference type="InterPro" id="IPR005607">
    <property type="entry name" value="BSD_dom"/>
</dbReference>
<reference evidence="4" key="1">
    <citation type="submission" date="2015-08" db="UniProtKB">
        <authorList>
            <consortium name="WormBaseParasite"/>
        </authorList>
    </citation>
    <scope>IDENTIFICATION</scope>
</reference>
<dbReference type="PANTHER" id="PTHR16019">
    <property type="entry name" value="SYNAPSE-ASSOCIATED PROTEIN"/>
    <property type="match status" value="1"/>
</dbReference>
<dbReference type="GO" id="GO:0038203">
    <property type="term" value="P:TORC2 signaling"/>
    <property type="evidence" value="ECO:0007669"/>
    <property type="project" value="TreeGrafter"/>
</dbReference>
<feature type="region of interest" description="Disordered" evidence="1">
    <location>
        <begin position="294"/>
        <end position="315"/>
    </location>
</feature>
<dbReference type="AlphaFoldDB" id="A0A0K0E460"/>
<proteinExistence type="predicted"/>
<dbReference type="SMART" id="SM00751">
    <property type="entry name" value="BSD"/>
    <property type="match status" value="1"/>
</dbReference>
<evidence type="ECO:0000313" key="3">
    <source>
        <dbReference type="Proteomes" id="UP000035681"/>
    </source>
</evidence>
<evidence type="ECO:0000256" key="1">
    <source>
        <dbReference type="SAM" id="MobiDB-lite"/>
    </source>
</evidence>
<dbReference type="SUPFAM" id="SSF140383">
    <property type="entry name" value="BSD domain-like"/>
    <property type="match status" value="1"/>
</dbReference>
<dbReference type="PANTHER" id="PTHR16019:SF6">
    <property type="entry name" value="SYNAPSE-ASSOCIATED PROTEIN 1"/>
    <property type="match status" value="1"/>
</dbReference>
<dbReference type="PROSITE" id="PS50858">
    <property type="entry name" value="BSD"/>
    <property type="match status" value="1"/>
</dbReference>
<dbReference type="STRING" id="6248.A0A0K0E460"/>
<organism evidence="4">
    <name type="scientific">Strongyloides stercoralis</name>
    <name type="common">Threadworm</name>
    <dbReference type="NCBI Taxonomy" id="6248"/>
    <lineage>
        <taxon>Eukaryota</taxon>
        <taxon>Metazoa</taxon>
        <taxon>Ecdysozoa</taxon>
        <taxon>Nematoda</taxon>
        <taxon>Chromadorea</taxon>
        <taxon>Rhabditida</taxon>
        <taxon>Tylenchina</taxon>
        <taxon>Panagrolaimomorpha</taxon>
        <taxon>Strongyloidoidea</taxon>
        <taxon>Strongyloididae</taxon>
        <taxon>Strongyloides</taxon>
    </lineage>
</organism>
<sequence>MSWWSNATLYGKNITDFVKKNINGEDTSEKVLKGEEFDIENVEEVKSERKNSIKSRFATLKEAAVGKANEWKEYMNEIAINKEGDEINDESSNPNNTSINDRLSAITKKATDDFSKFAKKASDITVKKAGEIKKIVDKVAKDSLLGELDRENLKYIEELEKEKLNEAIDLPWIGMPDEGLAQKRILSLSMDAKNFTGHVPESIGYTNKEIDALASVMIEKDPHLRKMRANLVPKEINEEKFWKNYAYKVYIVRKILMDEDNSSSKVQTSVDETTDDDWEKEILGDLDYDTVMEETGNKSNEQWEAEINEILEDKH</sequence>
<dbReference type="GO" id="GO:0005634">
    <property type="term" value="C:nucleus"/>
    <property type="evidence" value="ECO:0007669"/>
    <property type="project" value="TreeGrafter"/>
</dbReference>
<name>A0A0K0E460_STRER</name>
<evidence type="ECO:0000313" key="5">
    <source>
        <dbReference type="WBParaSite" id="TCONS_00007958.p1"/>
    </source>
</evidence>
<keyword evidence="3" id="KW-1185">Reference proteome</keyword>
<dbReference type="InterPro" id="IPR035925">
    <property type="entry name" value="BSD_dom_sf"/>
</dbReference>
<feature type="domain" description="BSD" evidence="2">
    <location>
        <begin position="208"/>
        <end position="253"/>
    </location>
</feature>
<dbReference type="GO" id="GO:0005794">
    <property type="term" value="C:Golgi apparatus"/>
    <property type="evidence" value="ECO:0007669"/>
    <property type="project" value="TreeGrafter"/>
</dbReference>
<accession>A0A0K0E460</accession>
<protein>
    <submittedName>
        <fullName evidence="4">BSD domain-containing protein</fullName>
    </submittedName>
    <submittedName>
        <fullName evidence="5">IPPc domain-containing protein</fullName>
    </submittedName>
</protein>
<dbReference type="Gene3D" id="1.10.3970.10">
    <property type="entry name" value="BSD domain"/>
    <property type="match status" value="1"/>
</dbReference>
<dbReference type="InterPro" id="IPR051494">
    <property type="entry name" value="BSD_domain-containing"/>
</dbReference>
<dbReference type="Pfam" id="PF03909">
    <property type="entry name" value="BSD"/>
    <property type="match status" value="1"/>
</dbReference>
<evidence type="ECO:0000313" key="4">
    <source>
        <dbReference type="WBParaSite" id="SSTP_0000427800.1"/>
    </source>
</evidence>
<dbReference type="WBParaSite" id="SSTP_0000427800.1">
    <property type="protein sequence ID" value="SSTP_0000427800.1"/>
    <property type="gene ID" value="SSTP_0000427800"/>
</dbReference>
<dbReference type="GO" id="GO:0045202">
    <property type="term" value="C:synapse"/>
    <property type="evidence" value="ECO:0007669"/>
    <property type="project" value="TreeGrafter"/>
</dbReference>
<evidence type="ECO:0000259" key="2">
    <source>
        <dbReference type="PROSITE" id="PS50858"/>
    </source>
</evidence>